<evidence type="ECO:0000259" key="3">
    <source>
        <dbReference type="Pfam" id="PF08336"/>
    </source>
</evidence>
<accession>A0A672K7B9</accession>
<protein>
    <submittedName>
        <fullName evidence="5">Prolyl 4-hydroxylase subunit alpha-1-like</fullName>
    </submittedName>
</protein>
<organism evidence="5 6">
    <name type="scientific">Sinocyclocheilus grahami</name>
    <name type="common">Dianchi golden-line fish</name>
    <name type="synonym">Barbus grahami</name>
    <dbReference type="NCBI Taxonomy" id="75366"/>
    <lineage>
        <taxon>Eukaryota</taxon>
        <taxon>Metazoa</taxon>
        <taxon>Chordata</taxon>
        <taxon>Craniata</taxon>
        <taxon>Vertebrata</taxon>
        <taxon>Euteleostomi</taxon>
        <taxon>Actinopterygii</taxon>
        <taxon>Neopterygii</taxon>
        <taxon>Teleostei</taxon>
        <taxon>Ostariophysi</taxon>
        <taxon>Cypriniformes</taxon>
        <taxon>Cyprinidae</taxon>
        <taxon>Cyprininae</taxon>
        <taxon>Sinocyclocheilus</taxon>
    </lineage>
</organism>
<proteinExistence type="predicted"/>
<name>A0A672K7B9_SINGR</name>
<dbReference type="Pfam" id="PF23558">
    <property type="entry name" value="TPR_P4H"/>
    <property type="match status" value="1"/>
</dbReference>
<gene>
    <name evidence="5" type="primary">LOC107578822</name>
</gene>
<sequence>CTDHILSHKPVIKQLMSHFIFLWAEKLDALTATATQDPEGFLGHPVNAFKLMKRLNTEWGEVEDLVLKDMSDGFISNLTIQRQYFPNDEDQTGAAKALLRLQDTYQLDTQIISSGDLPGDTMTVEDCFELGKIAYSEADYYHTELWMAQALKQLDEGEESSVETVTVLDYLSYSVYQQGELERALNHTKRLLSVDPEHQRALGNLKYFEYQLAKQKKAEKEQSVKEESKKEQEKTVGKGEYLPEKRKYEQLCRGQGVRMSPRRQRRLLCRYYNSNRHPFYIIGPVKQEDEWDRPRIIRYHDIISEKEMEKVKELAKPRVSSTFIHIQIFI</sequence>
<dbReference type="GO" id="GO:0005783">
    <property type="term" value="C:endoplasmic reticulum"/>
    <property type="evidence" value="ECO:0007669"/>
    <property type="project" value="InterPro"/>
</dbReference>
<dbReference type="Proteomes" id="UP000472262">
    <property type="component" value="Unassembled WGS sequence"/>
</dbReference>
<dbReference type="Gene3D" id="1.25.40.10">
    <property type="entry name" value="Tetratricopeptide repeat domain"/>
    <property type="match status" value="1"/>
</dbReference>
<keyword evidence="6" id="KW-1185">Reference proteome</keyword>
<dbReference type="GO" id="GO:0004656">
    <property type="term" value="F:procollagen-proline 4-dioxygenase activity"/>
    <property type="evidence" value="ECO:0007669"/>
    <property type="project" value="InterPro"/>
</dbReference>
<dbReference type="InterPro" id="IPR059068">
    <property type="entry name" value="TPR_P4H"/>
</dbReference>
<evidence type="ECO:0000313" key="6">
    <source>
        <dbReference type="Proteomes" id="UP000472262"/>
    </source>
</evidence>
<dbReference type="InterPro" id="IPR019734">
    <property type="entry name" value="TPR_rpt"/>
</dbReference>
<reference evidence="5" key="2">
    <citation type="submission" date="2025-09" db="UniProtKB">
        <authorList>
            <consortium name="Ensembl"/>
        </authorList>
    </citation>
    <scope>IDENTIFICATION</scope>
</reference>
<evidence type="ECO:0000256" key="2">
    <source>
        <dbReference type="SAM" id="MobiDB-lite"/>
    </source>
</evidence>
<dbReference type="InterPro" id="IPR013547">
    <property type="entry name" value="P4H_N"/>
</dbReference>
<keyword evidence="1" id="KW-0802">TPR repeat</keyword>
<dbReference type="InterPro" id="IPR011990">
    <property type="entry name" value="TPR-like_helical_dom_sf"/>
</dbReference>
<reference evidence="5" key="1">
    <citation type="submission" date="2025-08" db="UniProtKB">
        <authorList>
            <consortium name="Ensembl"/>
        </authorList>
    </citation>
    <scope>IDENTIFICATION</scope>
</reference>
<dbReference type="Pfam" id="PF08336">
    <property type="entry name" value="P4Ha_N"/>
    <property type="match status" value="1"/>
</dbReference>
<evidence type="ECO:0000259" key="4">
    <source>
        <dbReference type="Pfam" id="PF23558"/>
    </source>
</evidence>
<evidence type="ECO:0000256" key="1">
    <source>
        <dbReference type="PROSITE-ProRule" id="PRU00339"/>
    </source>
</evidence>
<dbReference type="PROSITE" id="PS50005">
    <property type="entry name" value="TPR"/>
    <property type="match status" value="1"/>
</dbReference>
<dbReference type="InParanoid" id="A0A672K7B9"/>
<dbReference type="OMA" id="WLEYIDE"/>
<dbReference type="AlphaFoldDB" id="A0A672K7B9"/>
<dbReference type="FunFam" id="1.25.40.10:FF:000006">
    <property type="entry name" value="Prolyl 4-hydroxylase subunit alpha 2"/>
    <property type="match status" value="1"/>
</dbReference>
<feature type="domain" description="Prolyl 4-hydroxylase N-terminal" evidence="3">
    <location>
        <begin position="23"/>
        <end position="119"/>
    </location>
</feature>
<feature type="region of interest" description="Disordered" evidence="2">
    <location>
        <begin position="220"/>
        <end position="239"/>
    </location>
</feature>
<dbReference type="Gene3D" id="6.10.140.1460">
    <property type="match status" value="1"/>
</dbReference>
<feature type="repeat" description="TPR" evidence="1">
    <location>
        <begin position="165"/>
        <end position="198"/>
    </location>
</feature>
<dbReference type="SUPFAM" id="SSF48452">
    <property type="entry name" value="TPR-like"/>
    <property type="match status" value="1"/>
</dbReference>
<dbReference type="Ensembl" id="ENSSGRT00000007776.1">
    <property type="protein sequence ID" value="ENSSGRP00000007120.1"/>
    <property type="gene ID" value="ENSSGRG00000004850.1"/>
</dbReference>
<feature type="domain" description="Prolyl 4-hydroxylase peptide-substrate-binding" evidence="4">
    <location>
        <begin position="124"/>
        <end position="213"/>
    </location>
</feature>
<evidence type="ECO:0000313" key="5">
    <source>
        <dbReference type="Ensembl" id="ENSSGRP00000007120.1"/>
    </source>
</evidence>